<evidence type="ECO:0000313" key="3">
    <source>
        <dbReference type="EMBL" id="WRT63644.1"/>
    </source>
</evidence>
<dbReference type="RefSeq" id="XP_062788384.1">
    <property type="nucleotide sequence ID" value="XM_062932333.1"/>
</dbReference>
<sequence>MICSNILVLLMTTFLVNGLTIPRNVPDNNGGLTKRSHLIKPLAVYNVQQQPTKVKASESESPLTNAQRMAAGMLPAFPRVLEGLVPPRARKQSKRGNEGGSTPSPGTVWIPEEPKMDHPTIIFSDTDDASVKKEVSFDIKIFDKMSSTLYISSNGVLSFKKGTSDGYNTALPTHANDFPSYSVMPFWDDLYYSGYQDHVTFQTDAHSFQVKYQARSHSESGYIDVHIYYITSKPGVFYLYYGSDTTLDGDSATVGAQGGSVKNGNSKYVSYDYDTAKTITPGLKLVIDTNGSGKIQKAS</sequence>
<organism evidence="3 4">
    <name type="scientific">Kwoniella shivajii</name>
    <dbReference type="NCBI Taxonomy" id="564305"/>
    <lineage>
        <taxon>Eukaryota</taxon>
        <taxon>Fungi</taxon>
        <taxon>Dikarya</taxon>
        <taxon>Basidiomycota</taxon>
        <taxon>Agaricomycotina</taxon>
        <taxon>Tremellomycetes</taxon>
        <taxon>Tremellales</taxon>
        <taxon>Cryptococcaceae</taxon>
        <taxon>Kwoniella</taxon>
    </lineage>
</organism>
<accession>A0ABZ1CQI1</accession>
<evidence type="ECO:0008006" key="5">
    <source>
        <dbReference type="Google" id="ProtNLM"/>
    </source>
</evidence>
<reference evidence="3 4" key="1">
    <citation type="submission" date="2024-01" db="EMBL/GenBank/DDBJ databases">
        <title>Comparative genomics of Cryptococcus and Kwoniella reveals pathogenesis evolution and contrasting modes of karyotype evolution via chromosome fusion or intercentromeric recombination.</title>
        <authorList>
            <person name="Coelho M.A."/>
            <person name="David-Palma M."/>
            <person name="Shea T."/>
            <person name="Bowers K."/>
            <person name="McGinley-Smith S."/>
            <person name="Mohammad A.W."/>
            <person name="Gnirke A."/>
            <person name="Yurkov A.M."/>
            <person name="Nowrousian M."/>
            <person name="Sun S."/>
            <person name="Cuomo C.A."/>
            <person name="Heitman J."/>
        </authorList>
    </citation>
    <scope>NUCLEOTIDE SEQUENCE [LARGE SCALE GENOMIC DNA]</scope>
    <source>
        <strain evidence="3">CBS 11374</strain>
    </source>
</reference>
<feature type="signal peptide" evidence="2">
    <location>
        <begin position="1"/>
        <end position="18"/>
    </location>
</feature>
<protein>
    <recommendedName>
        <fullName evidence="5">Glycoside hydrolase 131 catalytic N-terminal domain-containing protein</fullName>
    </recommendedName>
</protein>
<evidence type="ECO:0000313" key="4">
    <source>
        <dbReference type="Proteomes" id="UP001329825"/>
    </source>
</evidence>
<evidence type="ECO:0000256" key="1">
    <source>
        <dbReference type="SAM" id="MobiDB-lite"/>
    </source>
</evidence>
<feature type="region of interest" description="Disordered" evidence="1">
    <location>
        <begin position="89"/>
        <end position="111"/>
    </location>
</feature>
<keyword evidence="2" id="KW-0732">Signal</keyword>
<feature type="chain" id="PRO_5046488514" description="Glycoside hydrolase 131 catalytic N-terminal domain-containing protein" evidence="2">
    <location>
        <begin position="19"/>
        <end position="299"/>
    </location>
</feature>
<dbReference type="EMBL" id="CP141881">
    <property type="protein sequence ID" value="WRT63644.1"/>
    <property type="molecule type" value="Genomic_DNA"/>
</dbReference>
<gene>
    <name evidence="3" type="ORF">IL334_000567</name>
</gene>
<keyword evidence="4" id="KW-1185">Reference proteome</keyword>
<dbReference type="GeneID" id="87952698"/>
<evidence type="ECO:0000256" key="2">
    <source>
        <dbReference type="SAM" id="SignalP"/>
    </source>
</evidence>
<name>A0ABZ1CQI1_9TREE</name>
<dbReference type="Proteomes" id="UP001329825">
    <property type="component" value="Chromosome 1"/>
</dbReference>
<proteinExistence type="predicted"/>